<accession>A0ABU6MID0</accession>
<comment type="caution">
    <text evidence="1">The sequence shown here is derived from an EMBL/GenBank/DDBJ whole genome shotgun (WGS) entry which is preliminary data.</text>
</comment>
<evidence type="ECO:0000313" key="1">
    <source>
        <dbReference type="EMBL" id="MED1203012.1"/>
    </source>
</evidence>
<gene>
    <name evidence="1" type="ORF">P4T90_07870</name>
</gene>
<dbReference type="EMBL" id="JARMAB010000009">
    <property type="protein sequence ID" value="MED1203012.1"/>
    <property type="molecule type" value="Genomic_DNA"/>
</dbReference>
<evidence type="ECO:0000313" key="2">
    <source>
        <dbReference type="Proteomes" id="UP001341444"/>
    </source>
</evidence>
<dbReference type="RefSeq" id="WP_157090662.1">
    <property type="nucleotide sequence ID" value="NZ_JARMAB010000009.1"/>
</dbReference>
<reference evidence="1 2" key="1">
    <citation type="submission" date="2023-03" db="EMBL/GenBank/DDBJ databases">
        <title>Bacillus Genome Sequencing.</title>
        <authorList>
            <person name="Dunlap C."/>
        </authorList>
    </citation>
    <scope>NUCLEOTIDE SEQUENCE [LARGE SCALE GENOMIC DNA]</scope>
    <source>
        <strain evidence="1 2">B-23453</strain>
    </source>
</reference>
<sequence>MSEITRLDEETQADVISKAFYGSESHGATDVRLLREGWVKEDHAGAQRREGS</sequence>
<protein>
    <submittedName>
        <fullName evidence="1">Uncharacterized protein</fullName>
    </submittedName>
</protein>
<organism evidence="1 2">
    <name type="scientific">Heyndrickxia acidicola</name>
    <dbReference type="NCBI Taxonomy" id="209389"/>
    <lineage>
        <taxon>Bacteria</taxon>
        <taxon>Bacillati</taxon>
        <taxon>Bacillota</taxon>
        <taxon>Bacilli</taxon>
        <taxon>Bacillales</taxon>
        <taxon>Bacillaceae</taxon>
        <taxon>Heyndrickxia</taxon>
    </lineage>
</organism>
<keyword evidence="2" id="KW-1185">Reference proteome</keyword>
<proteinExistence type="predicted"/>
<dbReference type="Proteomes" id="UP001341444">
    <property type="component" value="Unassembled WGS sequence"/>
</dbReference>
<name>A0ABU6MID0_9BACI</name>